<dbReference type="PANTHER" id="PTHR13251">
    <property type="entry name" value="EPILEPSY HOLOPROSENCEPHALY CANDIDATE 1/TMEM1"/>
    <property type="match status" value="1"/>
</dbReference>
<dbReference type="PANTHER" id="PTHR13251:SF3">
    <property type="entry name" value="TRAFFICKING PROTEIN PARTICLE COMPLEX SUBUNIT 10"/>
    <property type="match status" value="1"/>
</dbReference>
<feature type="compositionally biased region" description="Basic and acidic residues" evidence="4">
    <location>
        <begin position="1016"/>
        <end position="1041"/>
    </location>
</feature>
<gene>
    <name evidence="8" type="ORF">TD95_003575</name>
</gene>
<dbReference type="GO" id="GO:0006891">
    <property type="term" value="P:intra-Golgi vesicle-mediated transport"/>
    <property type="evidence" value="ECO:0007669"/>
    <property type="project" value="TreeGrafter"/>
</dbReference>
<evidence type="ECO:0000256" key="3">
    <source>
        <dbReference type="ARBA" id="ARBA00023034"/>
    </source>
</evidence>
<reference evidence="8 9" key="1">
    <citation type="submission" date="2015-03" db="EMBL/GenBank/DDBJ databases">
        <authorList>
            <person name="Radwan O."/>
            <person name="Al-Naeli F.A."/>
            <person name="Rendon G.A."/>
            <person name="Fields C."/>
        </authorList>
    </citation>
    <scope>NUCLEOTIDE SEQUENCE [LARGE SCALE GENOMIC DNA]</scope>
    <source>
        <strain evidence="8">CR-DP1</strain>
    </source>
</reference>
<dbReference type="InterPro" id="IPR055505">
    <property type="entry name" value="DUF7077"/>
</dbReference>
<dbReference type="Proteomes" id="UP000033483">
    <property type="component" value="Unassembled WGS sequence"/>
</dbReference>
<protein>
    <recommendedName>
        <fullName evidence="10">Trafficking protein particle complex subunit 10</fullName>
    </recommendedName>
</protein>
<dbReference type="GO" id="GO:1990071">
    <property type="term" value="C:TRAPPII protein complex"/>
    <property type="evidence" value="ECO:0007669"/>
    <property type="project" value="InterPro"/>
</dbReference>
<dbReference type="InterPro" id="IPR056913">
    <property type="entry name" value="TRAPPC10/Trs130_N"/>
</dbReference>
<dbReference type="Pfam" id="PF23274">
    <property type="entry name" value="DUF7077"/>
    <property type="match status" value="1"/>
</dbReference>
<dbReference type="GO" id="GO:0034498">
    <property type="term" value="P:early endosome to Golgi transport"/>
    <property type="evidence" value="ECO:0007669"/>
    <property type="project" value="TreeGrafter"/>
</dbReference>
<name>A0A0F4ZHG8_9PEZI</name>
<accession>A0A0F4ZHG8</accession>
<evidence type="ECO:0008006" key="10">
    <source>
        <dbReference type="Google" id="ProtNLM"/>
    </source>
</evidence>
<dbReference type="OrthoDB" id="10256906at2759"/>
<feature type="domain" description="TRAPPC10/Trs130 C-terminal" evidence="5">
    <location>
        <begin position="1447"/>
        <end position="1599"/>
    </location>
</feature>
<evidence type="ECO:0000259" key="7">
    <source>
        <dbReference type="Pfam" id="PF23274"/>
    </source>
</evidence>
<feature type="domain" description="TRAPPC10/Trs130 N-terminal" evidence="6">
    <location>
        <begin position="150"/>
        <end position="219"/>
    </location>
</feature>
<feature type="region of interest" description="Disordered" evidence="4">
    <location>
        <begin position="1009"/>
        <end position="1045"/>
    </location>
</feature>
<feature type="region of interest" description="Disordered" evidence="4">
    <location>
        <begin position="263"/>
        <end position="286"/>
    </location>
</feature>
<feature type="domain" description="DUF7077" evidence="7">
    <location>
        <begin position="1106"/>
        <end position="1228"/>
    </location>
</feature>
<keyword evidence="3" id="KW-0333">Golgi apparatus</keyword>
<organism evidence="8 9">
    <name type="scientific">Thielaviopsis punctulata</name>
    <dbReference type="NCBI Taxonomy" id="72032"/>
    <lineage>
        <taxon>Eukaryota</taxon>
        <taxon>Fungi</taxon>
        <taxon>Dikarya</taxon>
        <taxon>Ascomycota</taxon>
        <taxon>Pezizomycotina</taxon>
        <taxon>Sordariomycetes</taxon>
        <taxon>Hypocreomycetidae</taxon>
        <taxon>Microascales</taxon>
        <taxon>Ceratocystidaceae</taxon>
        <taxon>Thielaviopsis</taxon>
    </lineage>
</organism>
<feature type="region of interest" description="Disordered" evidence="4">
    <location>
        <begin position="656"/>
        <end position="683"/>
    </location>
</feature>
<sequence length="1633" mass="175090">MEKEKPFSTSKVTVEYFDPHDVFKLVEPNLLPRLPLRHLNWQSHSGPIRSIETLHIDLVPFGSSTATESASRPATASATLSTASATAPSIAASDDGFQTQNVSGGSIVPAVAPSATTAATVAATPSATATTDEDTNKLPHIGPARRHQIPGLRRTPYLKLLFVRCDDNDAYKERVRSEIKEWIKTHTPKDGDSSKRKLSKQEGHDAFEWLIVHVVLPNTVAATQPRTTAKTGDSVAVENKTTLKWRGGTTLLEKLRADFGATSSSSSAISSSSGSGSGGSGSKTSPDRLAQIRIGINDVPYDLLPRVVPAVPSGYVETREDVDAAWGDFISKLKNQILQSFDTRVHFYEDDIKDKDSQRAFAGWNFCTFFILKEGLARGFESVGLVEDALVGYDELSVGLDVIVQEQADSGTPSLLPWTPELRDRAEAALNAPAADEAGDFQGSGAETKTEKKRHYEDIPISASKKPYRDLILANNVSLFDFRCYIFARQVALLSRLGNAWATREELLAKLHSQQEAIQPGVAPLIITTPNKADDTENLGQLAEVCRRTLQFIPAISAIMRADLIASFAPSDAEEARHWKPEPRLLDITENLVSAFAFAVAQQMLAQTSTDALPIPPPSTPSTPTTEGGPMSFPDAKAAAATASRKQSLMLPAATRSVLSPGGGKSPLSPGGKPPLSPGIFPGPAAQEAIQALQAQAAKQQNKNGLEDLAARRAELYTLCRNVLEQLGKKKGWENGWATAPMVGEVEGGGGGGEGDFEDVDLCVDESPASADQASADQPQTPSPPFAATLTSLSVNSSRLLAVALDSEAGFYRLYEMLTDKSLRHYTMAGYDSAVQALMADMAMLKMLRRDFAAAAPYLQLSTDFYGDRGWSLVELSLLVQYSRCLRSLGRKDDFVRVTLKLLTKTAICRFDSLRPGAATPAVASTRPELAAVSGLVTELLTISKSLTGPKRIALVDFFCGAEIAGPPEYVQGKDMFVLQLALKSLLLEDLPVDSGTLRLTSTEPGVQRTIVLQAGRDRSKEKEGSREKSKEKEKEKEKETTAQILNPGTSIMRFTGTAPIPGHYKADHLVLNAAKVQLIWDFASLPSNEPDGLFKSPNITLFQRPNSFNVDAAAATHTRLHSNNSLDITVSTGWNSVSSCEIAVRPASGGLRLLSPDAVVVTAGFSFAKKPEAGHFRFSSLPPETTVTFRFPFSLEADGVSTIALRLEASYSTSDGIFSFARARSIPVGLAVGVNVQDVFKHHALFSRFTISSATTSPMYLFSTELSSSEGYTAEKGSVSLPDQPVVIHTKQPASVLYRIKRTAAPLGPAASTTMTLHLAYALVRDQVTVVVQDAVRAAVAEAPAPLPEYALVLSDIALAHAQASLTPYDLEKNTLLDHLPTDFLATVDWPAQVSRVAGIPASSGVAMEIAAYMRKWQTATPRLSMQLSTLSLTSASLVRRSIQIPVDVPPLDILITADMTVDTAGAAQDIRLAKDEAASGVPTVCVNQMLPARLCLKWTRAWAGPGPKDTVYYAYDVTAPSDTWLVGGRKRGVITVSSDATSGVCADVPLMLVPLRQGWIGYPAVDVRETGPPGGTAVGGATMEVDYRNVGDVVRVVSDRGKVTLSLDASGPGGGPLVLESERILHGVDVV</sequence>
<dbReference type="InterPro" id="IPR045126">
    <property type="entry name" value="TRAPPC10/Trs130"/>
</dbReference>
<dbReference type="Pfam" id="PF23036">
    <property type="entry name" value="TRAPPC10_1st"/>
    <property type="match status" value="2"/>
</dbReference>
<evidence type="ECO:0000313" key="9">
    <source>
        <dbReference type="Proteomes" id="UP000033483"/>
    </source>
</evidence>
<dbReference type="Pfam" id="PF24965">
    <property type="entry name" value="TRS130_4HB"/>
    <property type="match status" value="1"/>
</dbReference>
<evidence type="ECO:0000259" key="6">
    <source>
        <dbReference type="Pfam" id="PF23036"/>
    </source>
</evidence>
<dbReference type="InterPro" id="IPR022233">
    <property type="entry name" value="TRAPPC10/Trs130_C"/>
</dbReference>
<evidence type="ECO:0000259" key="5">
    <source>
        <dbReference type="Pfam" id="PF12584"/>
    </source>
</evidence>
<comment type="caution">
    <text evidence="8">The sequence shown here is derived from an EMBL/GenBank/DDBJ whole genome shotgun (WGS) entry which is preliminary data.</text>
</comment>
<keyword evidence="2" id="KW-0813">Transport</keyword>
<evidence type="ECO:0000256" key="2">
    <source>
        <dbReference type="ARBA" id="ARBA00022448"/>
    </source>
</evidence>
<dbReference type="EMBL" id="LAEV01000574">
    <property type="protein sequence ID" value="KKA30064.1"/>
    <property type="molecule type" value="Genomic_DNA"/>
</dbReference>
<feature type="compositionally biased region" description="Low complexity" evidence="4">
    <location>
        <begin position="263"/>
        <end position="274"/>
    </location>
</feature>
<keyword evidence="9" id="KW-1185">Reference proteome</keyword>
<feature type="domain" description="TRAPPC10/Trs130 N-terminal" evidence="6">
    <location>
        <begin position="321"/>
        <end position="502"/>
    </location>
</feature>
<evidence type="ECO:0000256" key="1">
    <source>
        <dbReference type="ARBA" id="ARBA00004555"/>
    </source>
</evidence>
<comment type="subcellular location">
    <subcellularLocation>
        <location evidence="1">Golgi apparatus</location>
    </subcellularLocation>
</comment>
<feature type="region of interest" description="Disordered" evidence="4">
    <location>
        <begin position="609"/>
        <end position="639"/>
    </location>
</feature>
<dbReference type="Pfam" id="PF12584">
    <property type="entry name" value="TRAPPC10"/>
    <property type="match status" value="1"/>
</dbReference>
<proteinExistence type="predicted"/>
<dbReference type="GO" id="GO:0005829">
    <property type="term" value="C:cytosol"/>
    <property type="evidence" value="ECO:0007669"/>
    <property type="project" value="GOC"/>
</dbReference>
<feature type="region of interest" description="Disordered" evidence="4">
    <location>
        <begin position="122"/>
        <end position="147"/>
    </location>
</feature>
<evidence type="ECO:0000313" key="8">
    <source>
        <dbReference type="EMBL" id="KKA30064.1"/>
    </source>
</evidence>
<evidence type="ECO:0000256" key="4">
    <source>
        <dbReference type="SAM" id="MobiDB-lite"/>
    </source>
</evidence>